<gene>
    <name evidence="1" type="ORF">H2198_007490</name>
</gene>
<reference evidence="1" key="1">
    <citation type="submission" date="2022-10" db="EMBL/GenBank/DDBJ databases">
        <title>Culturing micro-colonial fungi from biological soil crusts in the Mojave desert and describing Neophaeococcomyces mojavensis, and introducing the new genera and species Taxawa tesnikishii.</title>
        <authorList>
            <person name="Kurbessoian T."/>
            <person name="Stajich J.E."/>
        </authorList>
    </citation>
    <scope>NUCLEOTIDE SEQUENCE</scope>
    <source>
        <strain evidence="1">JES_112</strain>
    </source>
</reference>
<name>A0ACC2ZZY7_9EURO</name>
<accession>A0ACC2ZZY7</accession>
<dbReference type="Proteomes" id="UP001172386">
    <property type="component" value="Unassembled WGS sequence"/>
</dbReference>
<protein>
    <submittedName>
        <fullName evidence="1">Uncharacterized protein</fullName>
    </submittedName>
</protein>
<dbReference type="EMBL" id="JAPDRQ010000159">
    <property type="protein sequence ID" value="KAJ9653301.1"/>
    <property type="molecule type" value="Genomic_DNA"/>
</dbReference>
<comment type="caution">
    <text evidence="1">The sequence shown here is derived from an EMBL/GenBank/DDBJ whole genome shotgun (WGS) entry which is preliminary data.</text>
</comment>
<sequence length="486" mass="52736">MQEETRVKSPGSMSRQIIEARTIFSIRPTEAPLSPPLSPPPTSPLPQLPSSPPLAIFKASPPSGSAPRPIRPPRPQTSLPDLNPRTTTSPKITTRQRASKIAAQTKAPPIKPHGPPSRSARKSGPKTLSRLPAALQLLTPPLRSGPKVTEEVISALPLRFQQTPTHCGFESRMLRESHNNVNHLSSWSFPQTLPTRSPKSKRSRKEIKKPLARSALFIPNATAEQSLRTQEPSFETSSLPQLTQTSCHFNNLQQSLTWSQPQFPTSVLKSPTGKTHSSTKLASSISDRRYGAVTAFTFDLNQSQDPQILIHGALQEDDNITSLPALPPAAPHVKAAETPLKAEQCCFLLHTLRSPEKDAQIKVHPFLSLPYSQTSNLAGPAPKTELDFQRRQTRNGSPTSPAKLEGTVAQRIMVTSPAANVGAMVDSGETAAEVDVEWAGPAEREIRWAKLKGVPWIVVTISLVMLATGGILVGILWKLNSLAEGG</sequence>
<keyword evidence="2" id="KW-1185">Reference proteome</keyword>
<evidence type="ECO:0000313" key="1">
    <source>
        <dbReference type="EMBL" id="KAJ9653301.1"/>
    </source>
</evidence>
<proteinExistence type="predicted"/>
<evidence type="ECO:0000313" key="2">
    <source>
        <dbReference type="Proteomes" id="UP001172386"/>
    </source>
</evidence>
<organism evidence="1 2">
    <name type="scientific">Neophaeococcomyces mojaviensis</name>
    <dbReference type="NCBI Taxonomy" id="3383035"/>
    <lineage>
        <taxon>Eukaryota</taxon>
        <taxon>Fungi</taxon>
        <taxon>Dikarya</taxon>
        <taxon>Ascomycota</taxon>
        <taxon>Pezizomycotina</taxon>
        <taxon>Eurotiomycetes</taxon>
        <taxon>Chaetothyriomycetidae</taxon>
        <taxon>Chaetothyriales</taxon>
        <taxon>Chaetothyriales incertae sedis</taxon>
        <taxon>Neophaeococcomyces</taxon>
    </lineage>
</organism>